<feature type="compositionally biased region" description="Basic and acidic residues" evidence="1">
    <location>
        <begin position="226"/>
        <end position="257"/>
    </location>
</feature>
<gene>
    <name evidence="2" type="ORF">FBUS_10937</name>
</gene>
<accession>A0A8E0RSF2</accession>
<feature type="compositionally biased region" description="Basic residues" evidence="1">
    <location>
        <begin position="197"/>
        <end position="217"/>
    </location>
</feature>
<feature type="region of interest" description="Disordered" evidence="1">
    <location>
        <begin position="186"/>
        <end position="257"/>
    </location>
</feature>
<evidence type="ECO:0000313" key="3">
    <source>
        <dbReference type="Proteomes" id="UP000728185"/>
    </source>
</evidence>
<feature type="region of interest" description="Disordered" evidence="1">
    <location>
        <begin position="130"/>
        <end position="151"/>
    </location>
</feature>
<sequence>MDGTVAILDGGQLNYSHSQSGRLSSNSEEMHHSRHSLSTLPEVNSVGSDHVRDHTSGSAVYDPHAIDDDEEDYADEIEITDGDPPYSNYGYMAQHGTTDPRIPGRTPRSRVQRDVYERRPPQYEYNTLTYVNSRSADQSRSHKKSRQRGTGLWDQETLSLLPNVAYDYWTLPRSRDLFRRNFDQGETRYQTPSGMLHSRKSHSHRSSKRSHKIRSTKVQKLTDLTSQEHEHNEKQNDEEIQQKQEENVETKTDDQNQRSELKVYFRFSKGIANDSGVGDYTQNEPLLEALQAQCRGWLARQNFERLLDQQEAVRIIQRNSERIFNPWIRLMLALRPLLKSHRLEEELLYLRSELERYKTLVKMLRFENAEYQAKVANLLHLVSVHFSETLS</sequence>
<dbReference type="PROSITE" id="PS50096">
    <property type="entry name" value="IQ"/>
    <property type="match status" value="1"/>
</dbReference>
<dbReference type="Gene3D" id="4.10.270.10">
    <property type="entry name" value="Myosin, subunit A"/>
    <property type="match status" value="1"/>
</dbReference>
<reference evidence="2" key="1">
    <citation type="submission" date="2019-05" db="EMBL/GenBank/DDBJ databases">
        <title>Annotation for the trematode Fasciolopsis buski.</title>
        <authorList>
            <person name="Choi Y.-J."/>
        </authorList>
    </citation>
    <scope>NUCLEOTIDE SEQUENCE</scope>
    <source>
        <strain evidence="2">HT</strain>
        <tissue evidence="2">Whole worm</tissue>
    </source>
</reference>
<dbReference type="EMBL" id="LUCM01005827">
    <property type="protein sequence ID" value="KAA0192203.1"/>
    <property type="molecule type" value="Genomic_DNA"/>
</dbReference>
<dbReference type="AlphaFoldDB" id="A0A8E0RSF2"/>
<protein>
    <submittedName>
        <fullName evidence="2">Uncharacterized protein</fullName>
    </submittedName>
</protein>
<feature type="compositionally biased region" description="Polar residues" evidence="1">
    <location>
        <begin position="13"/>
        <end position="27"/>
    </location>
</feature>
<evidence type="ECO:0000256" key="1">
    <source>
        <dbReference type="SAM" id="MobiDB-lite"/>
    </source>
</evidence>
<dbReference type="Proteomes" id="UP000728185">
    <property type="component" value="Unassembled WGS sequence"/>
</dbReference>
<proteinExistence type="predicted"/>
<name>A0A8E0RSF2_9TREM</name>
<comment type="caution">
    <text evidence="2">The sequence shown here is derived from an EMBL/GenBank/DDBJ whole genome shotgun (WGS) entry which is preliminary data.</text>
</comment>
<keyword evidence="3" id="KW-1185">Reference proteome</keyword>
<evidence type="ECO:0000313" key="2">
    <source>
        <dbReference type="EMBL" id="KAA0192203.1"/>
    </source>
</evidence>
<dbReference type="OrthoDB" id="6279416at2759"/>
<organism evidence="2 3">
    <name type="scientific">Fasciolopsis buskii</name>
    <dbReference type="NCBI Taxonomy" id="27845"/>
    <lineage>
        <taxon>Eukaryota</taxon>
        <taxon>Metazoa</taxon>
        <taxon>Spiralia</taxon>
        <taxon>Lophotrochozoa</taxon>
        <taxon>Platyhelminthes</taxon>
        <taxon>Trematoda</taxon>
        <taxon>Digenea</taxon>
        <taxon>Plagiorchiida</taxon>
        <taxon>Echinostomata</taxon>
        <taxon>Echinostomatoidea</taxon>
        <taxon>Fasciolidae</taxon>
        <taxon>Fasciolopsis</taxon>
    </lineage>
</organism>
<feature type="region of interest" description="Disordered" evidence="1">
    <location>
        <begin position="1"/>
        <end position="34"/>
    </location>
</feature>